<protein>
    <submittedName>
        <fullName evidence="2">Acyl-CoA dehydrogenase</fullName>
    </submittedName>
</protein>
<proteinExistence type="predicted"/>
<sequence length="383" mass="42033">MNLATHDPVATQTAVPPPDVPSFLKTDAVPDLDTVIRRALKPKVIAIDHGEYPAEVLHEIGAAGAYRHHLASQNPASMDIAAAIDDMDRISAECMSTGFMTWCQDAVAWYVENSDNQHLKDTVLPKLASGELLGGTALSNPMKYFAGIEDILLHAEETADGFIVNGQLPWISNLGESHVFGSIFRVEGDNPRDVMALVHTDTPGFEFRQLVEFCGMEGTGTYALFFKDVFIPHNRIIADPVGPFLNRIKAGFVLLQAGMATGVIEGCIRLCEDVEPRLGHVNCYLDDRPDELREALEDTRALVRELATDVHNPDPAYFRQVLELRLAGSELALRAANSAMLHTGANGYLVDAPAQRKLREAYFVAIVTPAIKHLRKEIEALID</sequence>
<dbReference type="SUPFAM" id="SSF56645">
    <property type="entry name" value="Acyl-CoA dehydrogenase NM domain-like"/>
    <property type="match status" value="1"/>
</dbReference>
<dbReference type="PANTHER" id="PTHR43884">
    <property type="entry name" value="ACYL-COA DEHYDROGENASE"/>
    <property type="match status" value="1"/>
</dbReference>
<evidence type="ECO:0000313" key="3">
    <source>
        <dbReference type="Proteomes" id="UP000427716"/>
    </source>
</evidence>
<dbReference type="RefSeq" id="WP_156573529.1">
    <property type="nucleotide sequence ID" value="NZ_CP046415.1"/>
</dbReference>
<name>A0A6I6CVW5_9GAMM</name>
<dbReference type="PIRSF" id="PIRSF016578">
    <property type="entry name" value="HsaA"/>
    <property type="match status" value="1"/>
</dbReference>
<dbReference type="GO" id="GO:0050660">
    <property type="term" value="F:flavin adenine dinucleotide binding"/>
    <property type="evidence" value="ECO:0007669"/>
    <property type="project" value="InterPro"/>
</dbReference>
<evidence type="ECO:0000259" key="1">
    <source>
        <dbReference type="Pfam" id="PF02771"/>
    </source>
</evidence>
<dbReference type="InterPro" id="IPR037069">
    <property type="entry name" value="AcylCoA_DH/ox_N_sf"/>
</dbReference>
<dbReference type="Gene3D" id="2.40.110.10">
    <property type="entry name" value="Butyryl-CoA Dehydrogenase, subunit A, domain 2"/>
    <property type="match status" value="1"/>
</dbReference>
<dbReference type="AlphaFoldDB" id="A0A6I6CVW5"/>
<organism evidence="2 3">
    <name type="scientific">Guyparkeria halophila</name>
    <dbReference type="NCBI Taxonomy" id="47960"/>
    <lineage>
        <taxon>Bacteria</taxon>
        <taxon>Pseudomonadati</taxon>
        <taxon>Pseudomonadota</taxon>
        <taxon>Gammaproteobacteria</taxon>
        <taxon>Chromatiales</taxon>
        <taxon>Thioalkalibacteraceae</taxon>
        <taxon>Guyparkeria</taxon>
    </lineage>
</organism>
<evidence type="ECO:0000313" key="2">
    <source>
        <dbReference type="EMBL" id="QGT78229.1"/>
    </source>
</evidence>
<gene>
    <name evidence="2" type="ORF">GM160_04555</name>
</gene>
<keyword evidence="3" id="KW-1185">Reference proteome</keyword>
<dbReference type="KEGG" id="ghl:GM160_04555"/>
<dbReference type="Proteomes" id="UP000427716">
    <property type="component" value="Chromosome"/>
</dbReference>
<dbReference type="Gene3D" id="1.20.140.10">
    <property type="entry name" value="Butyryl-CoA Dehydrogenase, subunit A, domain 3"/>
    <property type="match status" value="1"/>
</dbReference>
<dbReference type="InterPro" id="IPR013786">
    <property type="entry name" value="AcylCoA_DH/ox_N"/>
</dbReference>
<dbReference type="SUPFAM" id="SSF47203">
    <property type="entry name" value="Acyl-CoA dehydrogenase C-terminal domain-like"/>
    <property type="match status" value="1"/>
</dbReference>
<accession>A0A6I6CVW5</accession>
<dbReference type="Gene3D" id="1.10.540.10">
    <property type="entry name" value="Acyl-CoA dehydrogenase/oxidase, N-terminal domain"/>
    <property type="match status" value="1"/>
</dbReference>
<dbReference type="InterPro" id="IPR046373">
    <property type="entry name" value="Acyl-CoA_Oxase/DH_mid-dom_sf"/>
</dbReference>
<dbReference type="PANTHER" id="PTHR43884:SF12">
    <property type="entry name" value="ISOVALERYL-COA DEHYDROGENASE, MITOCHONDRIAL-RELATED"/>
    <property type="match status" value="1"/>
</dbReference>
<feature type="domain" description="Acyl-CoA dehydrogenase/oxidase N-terminal" evidence="1">
    <location>
        <begin position="36"/>
        <end position="131"/>
    </location>
</feature>
<dbReference type="InterPro" id="IPR009100">
    <property type="entry name" value="AcylCoA_DH/oxidase_NM_dom_sf"/>
</dbReference>
<dbReference type="GO" id="GO:0003995">
    <property type="term" value="F:acyl-CoA dehydrogenase activity"/>
    <property type="evidence" value="ECO:0007669"/>
    <property type="project" value="TreeGrafter"/>
</dbReference>
<dbReference type="InterPro" id="IPR036250">
    <property type="entry name" value="AcylCo_DH-like_C"/>
</dbReference>
<reference evidence="2 3" key="1">
    <citation type="submission" date="2019-11" db="EMBL/GenBank/DDBJ databases">
        <authorList>
            <person name="Zhang J."/>
            <person name="Sun C."/>
        </authorList>
    </citation>
    <scope>NUCLEOTIDE SEQUENCE [LARGE SCALE GENOMIC DNA]</scope>
    <source>
        <strain evidence="3">sp2</strain>
    </source>
</reference>
<dbReference type="Pfam" id="PF02771">
    <property type="entry name" value="Acyl-CoA_dh_N"/>
    <property type="match status" value="1"/>
</dbReference>
<dbReference type="EMBL" id="CP046415">
    <property type="protein sequence ID" value="QGT78229.1"/>
    <property type="molecule type" value="Genomic_DNA"/>
</dbReference>